<name>A0A3P7Y2R8_HELPZ</name>
<accession>A0A3P7Y2R8</accession>
<dbReference type="AlphaFoldDB" id="A0A3P7Y2R8"/>
<gene>
    <name evidence="1" type="ORF">HPBE_LOCUS5552</name>
</gene>
<protein>
    <submittedName>
        <fullName evidence="3">SKICH domain-containing protein</fullName>
    </submittedName>
</protein>
<evidence type="ECO:0000313" key="1">
    <source>
        <dbReference type="EMBL" id="VDO64984.1"/>
    </source>
</evidence>
<proteinExistence type="predicted"/>
<reference evidence="3" key="2">
    <citation type="submission" date="2019-09" db="UniProtKB">
        <authorList>
            <consortium name="WormBaseParasite"/>
        </authorList>
    </citation>
    <scope>IDENTIFICATION</scope>
</reference>
<reference evidence="1 2" key="1">
    <citation type="submission" date="2018-11" db="EMBL/GenBank/DDBJ databases">
        <authorList>
            <consortium name="Pathogen Informatics"/>
        </authorList>
    </citation>
    <scope>NUCLEOTIDE SEQUENCE [LARGE SCALE GENOMIC DNA]</scope>
</reference>
<keyword evidence="2" id="KW-1185">Reference proteome</keyword>
<organism evidence="1">
    <name type="scientific">Heligmosomoides polygyrus</name>
    <name type="common">Parasitic roundworm</name>
    <dbReference type="NCBI Taxonomy" id="6339"/>
    <lineage>
        <taxon>Eukaryota</taxon>
        <taxon>Metazoa</taxon>
        <taxon>Ecdysozoa</taxon>
        <taxon>Nematoda</taxon>
        <taxon>Chromadorea</taxon>
        <taxon>Rhabditida</taxon>
        <taxon>Rhabditina</taxon>
        <taxon>Rhabditomorpha</taxon>
        <taxon>Strongyloidea</taxon>
        <taxon>Heligmosomidae</taxon>
        <taxon>Heligmosomoides</taxon>
    </lineage>
</organism>
<evidence type="ECO:0000313" key="3">
    <source>
        <dbReference type="WBParaSite" id="HPBE_0000555101-mRNA-1"/>
    </source>
</evidence>
<evidence type="ECO:0000313" key="2">
    <source>
        <dbReference type="Proteomes" id="UP000050761"/>
    </source>
</evidence>
<sequence length="108" mass="12162">MVVEYEIFAPRYSRIMSAIDMERCEYQLDGILRCPQDEPAGVSYYVRNVYPPIQDWNPLSWLSSGDEVGLWRSFVHGPGSVDVRFGAKSVKLCNAVLISCSGYSATFV</sequence>
<dbReference type="WBParaSite" id="HPBE_0000555101-mRNA-1">
    <property type="protein sequence ID" value="HPBE_0000555101-mRNA-1"/>
    <property type="gene ID" value="HPBE_0000555101"/>
</dbReference>
<dbReference type="EMBL" id="UZAH01025495">
    <property type="protein sequence ID" value="VDO64984.1"/>
    <property type="molecule type" value="Genomic_DNA"/>
</dbReference>
<dbReference type="OrthoDB" id="5863342at2759"/>
<dbReference type="Proteomes" id="UP000050761">
    <property type="component" value="Unassembled WGS sequence"/>
</dbReference>